<organism evidence="2 3">
    <name type="scientific">Variovorax dokdonensis</name>
    <dbReference type="NCBI Taxonomy" id="344883"/>
    <lineage>
        <taxon>Bacteria</taxon>
        <taxon>Pseudomonadati</taxon>
        <taxon>Pseudomonadota</taxon>
        <taxon>Betaproteobacteria</taxon>
        <taxon>Burkholderiales</taxon>
        <taxon>Comamonadaceae</taxon>
        <taxon>Variovorax</taxon>
    </lineage>
</organism>
<sequence length="175" mass="19652">MTSQHLLGRLIRFLNQPLFAPKARIHRRAAMDQRPSVRDTIRFQDSVRASEPTLGSKVTLPMSLQAETAIRVPAATQEAPAATQALRTLEEVRSDLARLREHTTRRREAARQAHAAHLRAMREAAEAEFDPTDLQSFDLPVDPIPEPPAPRRERAASPSGFMPTDFLELPVLRQP</sequence>
<gene>
    <name evidence="2" type="ORF">QTH91_04495</name>
</gene>
<proteinExistence type="predicted"/>
<name>A0ABT7N716_9BURK</name>
<accession>A0ABT7N716</accession>
<protein>
    <submittedName>
        <fullName evidence="2">Uncharacterized protein</fullName>
    </submittedName>
</protein>
<dbReference type="EMBL" id="JASZYV010000001">
    <property type="protein sequence ID" value="MDM0043734.1"/>
    <property type="molecule type" value="Genomic_DNA"/>
</dbReference>
<comment type="caution">
    <text evidence="2">The sequence shown here is derived from an EMBL/GenBank/DDBJ whole genome shotgun (WGS) entry which is preliminary data.</text>
</comment>
<keyword evidence="3" id="KW-1185">Reference proteome</keyword>
<evidence type="ECO:0000313" key="2">
    <source>
        <dbReference type="EMBL" id="MDM0043734.1"/>
    </source>
</evidence>
<evidence type="ECO:0000256" key="1">
    <source>
        <dbReference type="SAM" id="MobiDB-lite"/>
    </source>
</evidence>
<feature type="region of interest" description="Disordered" evidence="1">
    <location>
        <begin position="124"/>
        <end position="175"/>
    </location>
</feature>
<evidence type="ECO:0000313" key="3">
    <source>
        <dbReference type="Proteomes" id="UP001174908"/>
    </source>
</evidence>
<dbReference type="RefSeq" id="WP_286658820.1">
    <property type="nucleotide sequence ID" value="NZ_JASZYV010000001.1"/>
</dbReference>
<dbReference type="Proteomes" id="UP001174908">
    <property type="component" value="Unassembled WGS sequence"/>
</dbReference>
<reference evidence="2" key="1">
    <citation type="submission" date="2023-06" db="EMBL/GenBank/DDBJ databases">
        <authorList>
            <person name="Jiang Y."/>
            <person name="Liu Q."/>
        </authorList>
    </citation>
    <scope>NUCLEOTIDE SEQUENCE</scope>
    <source>
        <strain evidence="2">CGMCC 1.12089</strain>
    </source>
</reference>